<keyword evidence="1" id="KW-0732">Signal</keyword>
<comment type="caution">
    <text evidence="3">The sequence shown here is derived from an EMBL/GenBank/DDBJ whole genome shotgun (WGS) entry which is preliminary data.</text>
</comment>
<dbReference type="Proteomes" id="UP000435112">
    <property type="component" value="Unassembled WGS sequence"/>
</dbReference>
<feature type="chain" id="PRO_5033872364" evidence="1">
    <location>
        <begin position="28"/>
        <end position="51"/>
    </location>
</feature>
<keyword evidence="6" id="KW-1185">Reference proteome</keyword>
<evidence type="ECO:0000313" key="7">
    <source>
        <dbReference type="Proteomes" id="UP000435112"/>
    </source>
</evidence>
<dbReference type="EMBL" id="QXFU01002899">
    <property type="protein sequence ID" value="KAE8980368.1"/>
    <property type="molecule type" value="Genomic_DNA"/>
</dbReference>
<evidence type="ECO:0000313" key="3">
    <source>
        <dbReference type="EMBL" id="KAE8984001.1"/>
    </source>
</evidence>
<evidence type="ECO:0000256" key="1">
    <source>
        <dbReference type="SAM" id="SignalP"/>
    </source>
</evidence>
<dbReference type="EMBL" id="QXFT01002882">
    <property type="protein sequence ID" value="KAE9291947.1"/>
    <property type="molecule type" value="Genomic_DNA"/>
</dbReference>
<protein>
    <submittedName>
        <fullName evidence="3">Uncharacterized protein</fullName>
    </submittedName>
</protein>
<dbReference type="OrthoDB" id="10268337at2759"/>
<evidence type="ECO:0000313" key="4">
    <source>
        <dbReference type="EMBL" id="KAE9291947.1"/>
    </source>
</evidence>
<feature type="signal peptide" evidence="1">
    <location>
        <begin position="1"/>
        <end position="27"/>
    </location>
</feature>
<evidence type="ECO:0000313" key="5">
    <source>
        <dbReference type="Proteomes" id="UP000429607"/>
    </source>
</evidence>
<sequence>MNPYWRPRGLSICRDLWLYVGISTCCADCLMETNNPVFTRILLSYPLLLAV</sequence>
<name>A0A6A3IPJ3_9STRA</name>
<reference evidence="5 7" key="1">
    <citation type="submission" date="2018-09" db="EMBL/GenBank/DDBJ databases">
        <title>Genomic investigation of the strawberry pathogen Phytophthora fragariae indicates pathogenicity is determined by transcriptional variation in three key races.</title>
        <authorList>
            <person name="Adams T.M."/>
            <person name="Armitage A.D."/>
            <person name="Sobczyk M.K."/>
            <person name="Bates H.J."/>
            <person name="Dunwell J.M."/>
            <person name="Nellist C.F."/>
            <person name="Harrison R.J."/>
        </authorList>
    </citation>
    <scope>NUCLEOTIDE SEQUENCE [LARGE SCALE GENOMIC DNA]</scope>
    <source>
        <strain evidence="3 5">SCRP249</strain>
        <strain evidence="2 7">SCRP324</strain>
        <strain evidence="4 6">SCRP333</strain>
    </source>
</reference>
<evidence type="ECO:0000313" key="2">
    <source>
        <dbReference type="EMBL" id="KAE8980368.1"/>
    </source>
</evidence>
<dbReference type="Proteomes" id="UP000429607">
    <property type="component" value="Unassembled WGS sequence"/>
</dbReference>
<dbReference type="AlphaFoldDB" id="A0A6A3IPJ3"/>
<dbReference type="EMBL" id="QXFV01002735">
    <property type="protein sequence ID" value="KAE8984001.1"/>
    <property type="molecule type" value="Genomic_DNA"/>
</dbReference>
<dbReference type="Proteomes" id="UP000434957">
    <property type="component" value="Unassembled WGS sequence"/>
</dbReference>
<accession>A0A6A3IPJ3</accession>
<gene>
    <name evidence="3" type="ORF">PR001_g23296</name>
    <name evidence="2" type="ORF">PR002_g24152</name>
    <name evidence="4" type="ORF">PR003_g24894</name>
</gene>
<proteinExistence type="predicted"/>
<organism evidence="3 5">
    <name type="scientific">Phytophthora rubi</name>
    <dbReference type="NCBI Taxonomy" id="129364"/>
    <lineage>
        <taxon>Eukaryota</taxon>
        <taxon>Sar</taxon>
        <taxon>Stramenopiles</taxon>
        <taxon>Oomycota</taxon>
        <taxon>Peronosporomycetes</taxon>
        <taxon>Peronosporales</taxon>
        <taxon>Peronosporaceae</taxon>
        <taxon>Phytophthora</taxon>
    </lineage>
</organism>
<evidence type="ECO:0000313" key="6">
    <source>
        <dbReference type="Proteomes" id="UP000434957"/>
    </source>
</evidence>